<dbReference type="GO" id="GO:0061024">
    <property type="term" value="P:membrane organization"/>
    <property type="evidence" value="ECO:0007669"/>
    <property type="project" value="TreeGrafter"/>
</dbReference>
<reference evidence="13" key="2">
    <citation type="submission" date="2020-02" db="EMBL/GenBank/DDBJ databases">
        <title>Esox lucius (northern pike) genome, fEsoLuc1, primary haplotype.</title>
        <authorList>
            <person name="Myers G."/>
            <person name="Karagic N."/>
            <person name="Meyer A."/>
            <person name="Pippel M."/>
            <person name="Reichard M."/>
            <person name="Winkler S."/>
            <person name="Tracey A."/>
            <person name="Sims Y."/>
            <person name="Howe K."/>
            <person name="Rhie A."/>
            <person name="Formenti G."/>
            <person name="Durbin R."/>
            <person name="Fedrigo O."/>
            <person name="Jarvis E.D."/>
        </authorList>
    </citation>
    <scope>NUCLEOTIDE SEQUENCE [LARGE SCALE GENOMIC DNA]</scope>
</reference>
<evidence type="ECO:0000259" key="12">
    <source>
        <dbReference type="Pfam" id="PF05609"/>
    </source>
</evidence>
<evidence type="ECO:0000256" key="4">
    <source>
        <dbReference type="ARBA" id="ARBA00022692"/>
    </source>
</evidence>
<dbReference type="PANTHER" id="PTHR18843:SF7">
    <property type="entry name" value="LAMINA-ASSOCIATED POLYPEPTIDE 1B ISOFORM 1-RELATED"/>
    <property type="match status" value="1"/>
</dbReference>
<dbReference type="GO" id="GO:0001671">
    <property type="term" value="F:ATPase activator activity"/>
    <property type="evidence" value="ECO:0007669"/>
    <property type="project" value="InterPro"/>
</dbReference>
<evidence type="ECO:0000256" key="7">
    <source>
        <dbReference type="ARBA" id="ARBA00023180"/>
    </source>
</evidence>
<evidence type="ECO:0000256" key="1">
    <source>
        <dbReference type="ARBA" id="ARBA00004259"/>
    </source>
</evidence>
<dbReference type="InterPro" id="IPR046753">
    <property type="entry name" value="TOIP1/2_C"/>
</dbReference>
<dbReference type="InParanoid" id="A0A6Q2YNN5"/>
<feature type="transmembrane region" description="Helical" evidence="11">
    <location>
        <begin position="212"/>
        <end position="230"/>
    </location>
</feature>
<evidence type="ECO:0000256" key="5">
    <source>
        <dbReference type="ARBA" id="ARBA00022989"/>
    </source>
</evidence>
<feature type="region of interest" description="Disordered" evidence="10">
    <location>
        <begin position="1"/>
        <end position="42"/>
    </location>
</feature>
<dbReference type="Ensembl" id="ENSELUT00000085887.2">
    <property type="protein sequence ID" value="ENSELUP00000067052.2"/>
    <property type="gene ID" value="ENSELUG00000032885.2"/>
</dbReference>
<evidence type="ECO:0000256" key="11">
    <source>
        <dbReference type="SAM" id="Phobius"/>
    </source>
</evidence>
<comment type="similarity">
    <text evidence="2">Belongs to the TOR1AIP family.</text>
</comment>
<proteinExistence type="inferred from homology"/>
<comment type="subcellular location">
    <subcellularLocation>
        <location evidence="9">Endomembrane system</location>
        <topology evidence="9">Single-pass membrane protein</topology>
    </subcellularLocation>
    <subcellularLocation>
        <location evidence="1">Nucleus envelope</location>
    </subcellularLocation>
</comment>
<feature type="region of interest" description="Disordered" evidence="10">
    <location>
        <begin position="93"/>
        <end position="116"/>
    </location>
</feature>
<keyword evidence="6 11" id="KW-0472">Membrane</keyword>
<dbReference type="Bgee" id="ENSELUG00000032885">
    <property type="expression patterns" value="Expressed in digestive tract and 15 other cell types or tissues"/>
</dbReference>
<evidence type="ECO:0000256" key="10">
    <source>
        <dbReference type="SAM" id="MobiDB-lite"/>
    </source>
</evidence>
<reference evidence="14" key="1">
    <citation type="journal article" date="2014" name="PLoS ONE">
        <title>The genome and linkage map of the northern pike (Esox lucius): conserved synteny revealed between the salmonid sister group and the Neoteleostei.</title>
        <authorList>
            <person name="Rondeau E.B."/>
            <person name="Minkley D.R."/>
            <person name="Leong J.S."/>
            <person name="Messmer A.M."/>
            <person name="Jantzen J.R."/>
            <person name="von Schalburg K.R."/>
            <person name="Lemon C."/>
            <person name="Bird N.H."/>
            <person name="Koop B.F."/>
        </authorList>
    </citation>
    <scope>NUCLEOTIDE SEQUENCE</scope>
</reference>
<feature type="domain" description="Torsin-1A-interacting protein 1/2 AAA+ activator" evidence="12">
    <location>
        <begin position="242"/>
        <end position="459"/>
    </location>
</feature>
<accession>A0A6Q2YNN5</accession>
<evidence type="ECO:0000256" key="3">
    <source>
        <dbReference type="ARBA" id="ARBA00022553"/>
    </source>
</evidence>
<dbReference type="AlphaFoldDB" id="A0A6Q2YNN5"/>
<evidence type="ECO:0000256" key="9">
    <source>
        <dbReference type="ARBA" id="ARBA00037847"/>
    </source>
</evidence>
<reference evidence="13" key="4">
    <citation type="submission" date="2025-09" db="UniProtKB">
        <authorList>
            <consortium name="Ensembl"/>
        </authorList>
    </citation>
    <scope>IDENTIFICATION</scope>
</reference>
<reference evidence="13" key="3">
    <citation type="submission" date="2025-08" db="UniProtKB">
        <authorList>
            <consortium name="Ensembl"/>
        </authorList>
    </citation>
    <scope>IDENTIFICATION</scope>
</reference>
<evidence type="ECO:0000256" key="8">
    <source>
        <dbReference type="ARBA" id="ARBA00023242"/>
    </source>
</evidence>
<dbReference type="InterPro" id="IPR038599">
    <property type="entry name" value="LAP1C-like_C_sf"/>
</dbReference>
<dbReference type="InterPro" id="IPR008662">
    <property type="entry name" value="TOIP1/2"/>
</dbReference>
<evidence type="ECO:0000313" key="13">
    <source>
        <dbReference type="Ensembl" id="ENSELUP00000067052.2"/>
    </source>
</evidence>
<dbReference type="Proteomes" id="UP000265140">
    <property type="component" value="Chromosome 8"/>
</dbReference>
<name>A0A6Q2YNN5_ESOLU</name>
<evidence type="ECO:0000256" key="6">
    <source>
        <dbReference type="ARBA" id="ARBA00023136"/>
    </source>
</evidence>
<keyword evidence="8" id="KW-0539">Nucleus</keyword>
<evidence type="ECO:0000256" key="2">
    <source>
        <dbReference type="ARBA" id="ARBA00007860"/>
    </source>
</evidence>
<keyword evidence="14" id="KW-1185">Reference proteome</keyword>
<keyword evidence="7" id="KW-0325">Glycoprotein</keyword>
<dbReference type="PANTHER" id="PTHR18843">
    <property type="entry name" value="TORSIN-1A-INTERACTING PROTEIN"/>
    <property type="match status" value="1"/>
</dbReference>
<keyword evidence="3" id="KW-0597">Phosphoprotein</keyword>
<organism evidence="13 14">
    <name type="scientific">Esox lucius</name>
    <name type="common">Northern pike</name>
    <dbReference type="NCBI Taxonomy" id="8010"/>
    <lineage>
        <taxon>Eukaryota</taxon>
        <taxon>Metazoa</taxon>
        <taxon>Chordata</taxon>
        <taxon>Craniata</taxon>
        <taxon>Vertebrata</taxon>
        <taxon>Euteleostomi</taxon>
        <taxon>Actinopterygii</taxon>
        <taxon>Neopterygii</taxon>
        <taxon>Teleostei</taxon>
        <taxon>Protacanthopterygii</taxon>
        <taxon>Esociformes</taxon>
        <taxon>Esocidae</taxon>
        <taxon>Esox</taxon>
    </lineage>
</organism>
<dbReference type="Gene3D" id="3.40.50.12190">
    <property type="match status" value="1"/>
</dbReference>
<dbReference type="GO" id="GO:0005635">
    <property type="term" value="C:nuclear envelope"/>
    <property type="evidence" value="ECO:0007669"/>
    <property type="project" value="UniProtKB-SubCell"/>
</dbReference>
<protein>
    <recommendedName>
        <fullName evidence="12">Torsin-1A-interacting protein 1/2 AAA+ activator domain-containing protein</fullName>
    </recommendedName>
</protein>
<keyword evidence="4 11" id="KW-0812">Transmembrane</keyword>
<dbReference type="GeneTree" id="ENSGT00390000012166"/>
<dbReference type="GO" id="GO:0016020">
    <property type="term" value="C:membrane"/>
    <property type="evidence" value="ECO:0007669"/>
    <property type="project" value="TreeGrafter"/>
</dbReference>
<sequence>MSRREMESKAPNNFQDQADTEPGHNLSPAASPAETSKEHEDCHYYKKAEAEFTFVVTELPVSGQDAADGETEPLVAVKKVPVSQVCEIHSGDKSEQPCTALTDVEPTNTDNDERERELSYGATEVPFSEPHAGEMDSGDKPEQPCTVLTNVQPVKAHDDSEIGEVEGVTKPSVAVTEVPVSEPDAEMALNNMFNSIHIGISERFLTTGKSTLLILGSTFLVVLLAVWYSPVSPPEDKVLNRTEIFLREMEKVKEKFPGQRSELWRRTRIHLERHLQTAQPTEPVSLMLTAGRRGERTLHCLANRLGFAFASALNASVLHINGTSKAGQDSDLVKLDIDGQLREAFEGDQLVAVIHHFEVLPPSSTIIFYRYCDHENSAYKEVLIIFTVMLAGEEDLSASLKLSAVEEMVDDHLQDVFVSSGQPAAYDMMDRDKYSGLWSRISHLVLPVAAEKSIEKGVCV</sequence>
<dbReference type="Pfam" id="PF05609">
    <property type="entry name" value="LAP1_C"/>
    <property type="match status" value="1"/>
</dbReference>
<keyword evidence="5 11" id="KW-1133">Transmembrane helix</keyword>
<evidence type="ECO:0000313" key="14">
    <source>
        <dbReference type="Proteomes" id="UP000265140"/>
    </source>
</evidence>